<sequence length="67" mass="7229">MATTKQNHASPGSFVRAKLETKHKYRSSPGREAAELDRIEAWSLVNPPLWLAGDGLAVGGSGPIMIR</sequence>
<keyword evidence="3" id="KW-1185">Reference proteome</keyword>
<feature type="compositionally biased region" description="Polar residues" evidence="1">
    <location>
        <begin position="1"/>
        <end position="10"/>
    </location>
</feature>
<comment type="caution">
    <text evidence="2">The sequence shown here is derived from an EMBL/GenBank/DDBJ whole genome shotgun (WGS) entry which is preliminary data.</text>
</comment>
<evidence type="ECO:0000313" key="3">
    <source>
        <dbReference type="Proteomes" id="UP000053573"/>
    </source>
</evidence>
<dbReference type="Proteomes" id="UP000053573">
    <property type="component" value="Unassembled WGS sequence"/>
</dbReference>
<evidence type="ECO:0000313" key="2">
    <source>
        <dbReference type="EMBL" id="KLJ10461.1"/>
    </source>
</evidence>
<gene>
    <name evidence="2" type="ORF">EMPG_14159</name>
</gene>
<protein>
    <submittedName>
        <fullName evidence="2">Uncharacterized protein</fullName>
    </submittedName>
</protein>
<feature type="region of interest" description="Disordered" evidence="1">
    <location>
        <begin position="1"/>
        <end position="31"/>
    </location>
</feature>
<evidence type="ECO:0000256" key="1">
    <source>
        <dbReference type="SAM" id="MobiDB-lite"/>
    </source>
</evidence>
<accession>A0A0H1BMS1</accession>
<dbReference type="EMBL" id="LDEV01002028">
    <property type="protein sequence ID" value="KLJ10461.1"/>
    <property type="molecule type" value="Genomic_DNA"/>
</dbReference>
<dbReference type="AlphaFoldDB" id="A0A0H1BMS1"/>
<organism evidence="2 3">
    <name type="scientific">Blastomyces silverae</name>
    <dbReference type="NCBI Taxonomy" id="2060906"/>
    <lineage>
        <taxon>Eukaryota</taxon>
        <taxon>Fungi</taxon>
        <taxon>Dikarya</taxon>
        <taxon>Ascomycota</taxon>
        <taxon>Pezizomycotina</taxon>
        <taxon>Eurotiomycetes</taxon>
        <taxon>Eurotiomycetidae</taxon>
        <taxon>Onygenales</taxon>
        <taxon>Ajellomycetaceae</taxon>
        <taxon>Blastomyces</taxon>
    </lineage>
</organism>
<reference evidence="3" key="1">
    <citation type="journal article" date="2015" name="PLoS Genet.">
        <title>The dynamic genome and transcriptome of the human fungal pathogen Blastomyces and close relative Emmonsia.</title>
        <authorList>
            <person name="Munoz J.F."/>
            <person name="Gauthier G.M."/>
            <person name="Desjardins C.A."/>
            <person name="Gallo J.E."/>
            <person name="Holder J."/>
            <person name="Sullivan T.D."/>
            <person name="Marty A.J."/>
            <person name="Carmen J.C."/>
            <person name="Chen Z."/>
            <person name="Ding L."/>
            <person name="Gujja S."/>
            <person name="Magrini V."/>
            <person name="Misas E."/>
            <person name="Mitreva M."/>
            <person name="Priest M."/>
            <person name="Saif S."/>
            <person name="Whiston E.A."/>
            <person name="Young S."/>
            <person name="Zeng Q."/>
            <person name="Goldman W.E."/>
            <person name="Mardis E.R."/>
            <person name="Taylor J.W."/>
            <person name="McEwen J.G."/>
            <person name="Clay O.K."/>
            <person name="Klein B.S."/>
            <person name="Cuomo C.A."/>
        </authorList>
    </citation>
    <scope>NUCLEOTIDE SEQUENCE [LARGE SCALE GENOMIC DNA]</scope>
    <source>
        <strain evidence="3">UAMH 139</strain>
    </source>
</reference>
<name>A0A0H1BMS1_9EURO</name>
<proteinExistence type="predicted"/>